<name>A0ABS2F1N4_9ACTN</name>
<evidence type="ECO:0000259" key="2">
    <source>
        <dbReference type="SMART" id="SM00903"/>
    </source>
</evidence>
<proteinExistence type="predicted"/>
<evidence type="ECO:0000313" key="3">
    <source>
        <dbReference type="EMBL" id="MBM6774730.1"/>
    </source>
</evidence>
<dbReference type="Pfam" id="PF01613">
    <property type="entry name" value="Flavin_Reduct"/>
    <property type="match status" value="1"/>
</dbReference>
<reference evidence="3 4" key="1">
    <citation type="journal article" date="2021" name="Sci. Rep.">
        <title>The distribution of antibiotic resistance genes in chicken gut microbiota commensals.</title>
        <authorList>
            <person name="Juricova H."/>
            <person name="Matiasovicova J."/>
            <person name="Kubasova T."/>
            <person name="Cejkova D."/>
            <person name="Rychlik I."/>
        </authorList>
    </citation>
    <scope>NUCLEOTIDE SEQUENCE [LARGE SCALE GENOMIC DNA]</scope>
    <source>
        <strain evidence="3 4">An794</strain>
    </source>
</reference>
<organism evidence="3 4">
    <name type="scientific">Olsenella profusa</name>
    <dbReference type="NCBI Taxonomy" id="138595"/>
    <lineage>
        <taxon>Bacteria</taxon>
        <taxon>Bacillati</taxon>
        <taxon>Actinomycetota</taxon>
        <taxon>Coriobacteriia</taxon>
        <taxon>Coriobacteriales</taxon>
        <taxon>Atopobiaceae</taxon>
        <taxon>Olsenella</taxon>
    </lineage>
</organism>
<dbReference type="Proteomes" id="UP000712527">
    <property type="component" value="Unassembled WGS sequence"/>
</dbReference>
<evidence type="ECO:0000256" key="1">
    <source>
        <dbReference type="ARBA" id="ARBA00023002"/>
    </source>
</evidence>
<accession>A0ABS2F1N4</accession>
<dbReference type="SMART" id="SM00903">
    <property type="entry name" value="Flavin_Reduct"/>
    <property type="match status" value="1"/>
</dbReference>
<dbReference type="RefSeq" id="WP_204793078.1">
    <property type="nucleotide sequence ID" value="NZ_JACSNQ010000005.1"/>
</dbReference>
<dbReference type="PANTHER" id="PTHR30466:SF1">
    <property type="entry name" value="FMN REDUCTASE (NADH) RUTF"/>
    <property type="match status" value="1"/>
</dbReference>
<dbReference type="Gene3D" id="2.30.110.10">
    <property type="entry name" value="Electron Transport, Fmn-binding Protein, Chain A"/>
    <property type="match status" value="1"/>
</dbReference>
<dbReference type="PANTHER" id="PTHR30466">
    <property type="entry name" value="FLAVIN REDUCTASE"/>
    <property type="match status" value="1"/>
</dbReference>
<dbReference type="InterPro" id="IPR012349">
    <property type="entry name" value="Split_barrel_FMN-bd"/>
</dbReference>
<evidence type="ECO:0000313" key="4">
    <source>
        <dbReference type="Proteomes" id="UP000712527"/>
    </source>
</evidence>
<keyword evidence="1" id="KW-0560">Oxidoreductase</keyword>
<protein>
    <submittedName>
        <fullName evidence="3">Flavin reductase</fullName>
    </submittedName>
</protein>
<feature type="domain" description="Flavin reductase like" evidence="2">
    <location>
        <begin position="6"/>
        <end position="156"/>
    </location>
</feature>
<keyword evidence="4" id="KW-1185">Reference proteome</keyword>
<dbReference type="InterPro" id="IPR050268">
    <property type="entry name" value="NADH-dep_flavin_reductase"/>
</dbReference>
<dbReference type="SUPFAM" id="SSF50475">
    <property type="entry name" value="FMN-binding split barrel"/>
    <property type="match status" value="1"/>
</dbReference>
<sequence length="170" mass="17959">MDATALFKFSSGLYVVSAADGERRAGCLVNTGLQVTAAPLQVSVTVNKDNITCGVIRDAGHFSLAVVDETADMIFVGRFGFRSSADFDKFDGIESAVAATGDPYPTEHVCSYVCCRVVQAVDVGTHLTFVGEVVDAGNLSDEPPMTYAYYHGTLKGKTPPKASSYVEGVS</sequence>
<gene>
    <name evidence="3" type="ORF">H9X80_04130</name>
</gene>
<comment type="caution">
    <text evidence="3">The sequence shown here is derived from an EMBL/GenBank/DDBJ whole genome shotgun (WGS) entry which is preliminary data.</text>
</comment>
<dbReference type="InterPro" id="IPR002563">
    <property type="entry name" value="Flavin_Rdtase-like_dom"/>
</dbReference>
<dbReference type="EMBL" id="JACSNQ010000005">
    <property type="protein sequence ID" value="MBM6774730.1"/>
    <property type="molecule type" value="Genomic_DNA"/>
</dbReference>